<organism evidence="3 4">
    <name type="scientific">Pseudocercospora musae</name>
    <dbReference type="NCBI Taxonomy" id="113226"/>
    <lineage>
        <taxon>Eukaryota</taxon>
        <taxon>Fungi</taxon>
        <taxon>Dikarya</taxon>
        <taxon>Ascomycota</taxon>
        <taxon>Pezizomycotina</taxon>
        <taxon>Dothideomycetes</taxon>
        <taxon>Dothideomycetidae</taxon>
        <taxon>Mycosphaerellales</taxon>
        <taxon>Mycosphaerellaceae</taxon>
        <taxon>Pseudocercospora</taxon>
    </lineage>
</organism>
<evidence type="ECO:0000313" key="3">
    <source>
        <dbReference type="EMBL" id="KXT14326.1"/>
    </source>
</evidence>
<feature type="compositionally biased region" description="Basic and acidic residues" evidence="1">
    <location>
        <begin position="49"/>
        <end position="60"/>
    </location>
</feature>
<reference evidence="3 4" key="1">
    <citation type="submission" date="2015-07" db="EMBL/GenBank/DDBJ databases">
        <title>Comparative genomics of the Sigatoka disease complex on banana suggests a link between parallel evolutionary changes in Pseudocercospora fijiensis and Pseudocercospora eumusae and increased virulence on the banana host.</title>
        <authorList>
            <person name="Chang T.-C."/>
            <person name="Salvucci A."/>
            <person name="Crous P.W."/>
            <person name="Stergiopoulos I."/>
        </authorList>
    </citation>
    <scope>NUCLEOTIDE SEQUENCE [LARGE SCALE GENOMIC DNA]</scope>
    <source>
        <strain evidence="3 4">CBS 116634</strain>
    </source>
</reference>
<feature type="region of interest" description="Disordered" evidence="1">
    <location>
        <begin position="39"/>
        <end position="62"/>
    </location>
</feature>
<feature type="signal peptide" evidence="2">
    <location>
        <begin position="1"/>
        <end position="15"/>
    </location>
</feature>
<accession>A0A139IIC6</accession>
<protein>
    <submittedName>
        <fullName evidence="3">Uncharacterized protein</fullName>
    </submittedName>
</protein>
<sequence length="164" mass="18641">MHERHSQKPFLRLSRISLLLPRLFVCNYSNYMTTSGSRIEARAQKKSKDKTTMADREQRSRSTNFPFSHCISLNQTNNHINLVTELTSTTHSPKHVFKNMINSGAGIRTDKLQGDVFRDCNSSERDLLTAEMDDESAESVLAESQAETVVASRIEQFFSSLLII</sequence>
<feature type="chain" id="PRO_5012068330" evidence="2">
    <location>
        <begin position="16"/>
        <end position="164"/>
    </location>
</feature>
<comment type="caution">
    <text evidence="3">The sequence shown here is derived from an EMBL/GenBank/DDBJ whole genome shotgun (WGS) entry which is preliminary data.</text>
</comment>
<keyword evidence="4" id="KW-1185">Reference proteome</keyword>
<evidence type="ECO:0000256" key="2">
    <source>
        <dbReference type="SAM" id="SignalP"/>
    </source>
</evidence>
<name>A0A139IIC6_9PEZI</name>
<evidence type="ECO:0000256" key="1">
    <source>
        <dbReference type="SAM" id="MobiDB-lite"/>
    </source>
</evidence>
<dbReference type="Proteomes" id="UP000073492">
    <property type="component" value="Unassembled WGS sequence"/>
</dbReference>
<proteinExistence type="predicted"/>
<dbReference type="OrthoDB" id="10454868at2759"/>
<keyword evidence="2" id="KW-0732">Signal</keyword>
<evidence type="ECO:0000313" key="4">
    <source>
        <dbReference type="Proteomes" id="UP000073492"/>
    </source>
</evidence>
<gene>
    <name evidence="3" type="ORF">AC579_4014</name>
</gene>
<dbReference type="AlphaFoldDB" id="A0A139IIC6"/>
<dbReference type="EMBL" id="LFZO01000085">
    <property type="protein sequence ID" value="KXT14326.1"/>
    <property type="molecule type" value="Genomic_DNA"/>
</dbReference>